<comment type="function">
    <text evidence="6">DNA-binding transcription regulator that regulates endothelial cell proliferation and G1/S cell-cycle progression. Specifically binds the 5'-[AT]NTNN[GT]GGCA[AGT]-3' core DNA sequence and acts by modulating expression of pRB-E2F cell-cycle target genes.</text>
</comment>
<dbReference type="InterPro" id="IPR038441">
    <property type="entry name" value="THAP_Znf_sf"/>
</dbReference>
<reference evidence="8" key="1">
    <citation type="submission" date="2018-07" db="EMBL/GenBank/DDBJ databases">
        <title>Comparative genomics of catfishes provides insights into carnivory and benthic adaptation.</title>
        <authorList>
            <person name="Zhang Y."/>
            <person name="Wang D."/>
            <person name="Peng Z."/>
            <person name="Zheng S."/>
            <person name="Shao F."/>
            <person name="Tao W."/>
        </authorList>
    </citation>
    <scope>NUCLEOTIDE SEQUENCE</scope>
    <source>
        <strain evidence="8">Chongqing</strain>
    </source>
</reference>
<sequence>MVRRCVFGCTSSRTLFTFPTDPWLRKRWLEFAHLEESGIRSSSRICDRHFPDDSFNNLGLFNARITSYLRLIENAVPSLYTVGAPASVTVSQQPVLSNSGVFETWLAVGFICVRYVSAIVQEYRLPVRENAKHRQCERSSQYLENLQTK</sequence>
<keyword evidence="2 5" id="KW-0863">Zinc-finger</keyword>
<keyword evidence="9" id="KW-1185">Reference proteome</keyword>
<dbReference type="GO" id="GO:0003700">
    <property type="term" value="F:DNA-binding transcription factor activity"/>
    <property type="evidence" value="ECO:0007669"/>
    <property type="project" value="UniProtKB-UniRule"/>
</dbReference>
<dbReference type="SMART" id="SM00980">
    <property type="entry name" value="THAP"/>
    <property type="match status" value="1"/>
</dbReference>
<comment type="subcellular location">
    <subcellularLocation>
        <location evidence="6">Nucleus</location>
        <location evidence="6">Nucleoplasm</location>
    </subcellularLocation>
</comment>
<accession>A0AAD5FDL6</accession>
<gene>
    <name evidence="8" type="ORF">C0J50_0741</name>
</gene>
<evidence type="ECO:0000313" key="8">
    <source>
        <dbReference type="EMBL" id="KAI5612073.1"/>
    </source>
</evidence>
<dbReference type="AlphaFoldDB" id="A0AAD5FDL6"/>
<dbReference type="Gene3D" id="6.20.210.20">
    <property type="entry name" value="THAP domain"/>
    <property type="match status" value="1"/>
</dbReference>
<evidence type="ECO:0000256" key="4">
    <source>
        <dbReference type="ARBA" id="ARBA00023125"/>
    </source>
</evidence>
<dbReference type="Proteomes" id="UP001205998">
    <property type="component" value="Unassembled WGS sequence"/>
</dbReference>
<comment type="caution">
    <text evidence="8">The sequence shown here is derived from an EMBL/GenBank/DDBJ whole genome shotgun (WGS) entry which is preliminary data.</text>
</comment>
<evidence type="ECO:0000256" key="6">
    <source>
        <dbReference type="RuleBase" id="RU369073"/>
    </source>
</evidence>
<keyword evidence="6" id="KW-0539">Nucleus</keyword>
<dbReference type="SMART" id="SM00692">
    <property type="entry name" value="DM3"/>
    <property type="match status" value="1"/>
</dbReference>
<evidence type="ECO:0000256" key="1">
    <source>
        <dbReference type="ARBA" id="ARBA00022723"/>
    </source>
</evidence>
<organism evidence="8 9">
    <name type="scientific">Silurus asotus</name>
    <name type="common">Amur catfish</name>
    <name type="synonym">Parasilurus asotus</name>
    <dbReference type="NCBI Taxonomy" id="30991"/>
    <lineage>
        <taxon>Eukaryota</taxon>
        <taxon>Metazoa</taxon>
        <taxon>Chordata</taxon>
        <taxon>Craniata</taxon>
        <taxon>Vertebrata</taxon>
        <taxon>Euteleostomi</taxon>
        <taxon>Actinopterygii</taxon>
        <taxon>Neopterygii</taxon>
        <taxon>Teleostei</taxon>
        <taxon>Ostariophysi</taxon>
        <taxon>Siluriformes</taxon>
        <taxon>Siluridae</taxon>
        <taxon>Silurus</taxon>
    </lineage>
</organism>
<name>A0AAD5FDL6_SILAS</name>
<evidence type="ECO:0000256" key="2">
    <source>
        <dbReference type="ARBA" id="ARBA00022771"/>
    </source>
</evidence>
<feature type="domain" description="THAP-type" evidence="7">
    <location>
        <begin position="1"/>
        <end position="80"/>
    </location>
</feature>
<evidence type="ECO:0000259" key="7">
    <source>
        <dbReference type="PROSITE" id="PS50950"/>
    </source>
</evidence>
<keyword evidence="1" id="KW-0479">Metal-binding</keyword>
<dbReference type="SUPFAM" id="SSF57716">
    <property type="entry name" value="Glucocorticoid receptor-like (DNA-binding domain)"/>
    <property type="match status" value="1"/>
</dbReference>
<dbReference type="GO" id="GO:0008270">
    <property type="term" value="F:zinc ion binding"/>
    <property type="evidence" value="ECO:0007669"/>
    <property type="project" value="UniProtKB-KW"/>
</dbReference>
<dbReference type="InterPro" id="IPR026516">
    <property type="entry name" value="THAP1/10"/>
</dbReference>
<keyword evidence="6" id="KW-0131">Cell cycle</keyword>
<keyword evidence="3" id="KW-0862">Zinc</keyword>
<protein>
    <recommendedName>
        <fullName evidence="6">THAP domain-containing protein 1</fullName>
    </recommendedName>
</protein>
<dbReference type="GO" id="GO:0000978">
    <property type="term" value="F:RNA polymerase II cis-regulatory region sequence-specific DNA binding"/>
    <property type="evidence" value="ECO:0007669"/>
    <property type="project" value="TreeGrafter"/>
</dbReference>
<dbReference type="GO" id="GO:0006357">
    <property type="term" value="P:regulation of transcription by RNA polymerase II"/>
    <property type="evidence" value="ECO:0007669"/>
    <property type="project" value="TreeGrafter"/>
</dbReference>
<proteinExistence type="inferred from homology"/>
<dbReference type="GO" id="GO:0005654">
    <property type="term" value="C:nucleoplasm"/>
    <property type="evidence" value="ECO:0007669"/>
    <property type="project" value="UniProtKB-SubCell"/>
</dbReference>
<keyword evidence="4 5" id="KW-0238">DNA-binding</keyword>
<dbReference type="InterPro" id="IPR006612">
    <property type="entry name" value="THAP_Znf"/>
</dbReference>
<dbReference type="GO" id="GO:0001935">
    <property type="term" value="P:endothelial cell proliferation"/>
    <property type="evidence" value="ECO:0007669"/>
    <property type="project" value="UniProtKB-UniRule"/>
</dbReference>
<evidence type="ECO:0000256" key="3">
    <source>
        <dbReference type="ARBA" id="ARBA00022833"/>
    </source>
</evidence>
<keyword evidence="6" id="KW-0804">Transcription</keyword>
<dbReference type="PANTHER" id="PTHR46600:SF7">
    <property type="entry name" value="SI:DKEY-228B2.6-RELATED"/>
    <property type="match status" value="1"/>
</dbReference>
<keyword evidence="6" id="KW-0805">Transcription regulation</keyword>
<dbReference type="PANTHER" id="PTHR46600">
    <property type="entry name" value="THAP DOMAIN-CONTAINING"/>
    <property type="match status" value="1"/>
</dbReference>
<dbReference type="PROSITE" id="PS50950">
    <property type="entry name" value="ZF_THAP"/>
    <property type="match status" value="1"/>
</dbReference>
<evidence type="ECO:0000313" key="9">
    <source>
        <dbReference type="Proteomes" id="UP001205998"/>
    </source>
</evidence>
<comment type="similarity">
    <text evidence="6">Belongs to the THAP1 family.</text>
</comment>
<dbReference type="EMBL" id="MU564352">
    <property type="protein sequence ID" value="KAI5612073.1"/>
    <property type="molecule type" value="Genomic_DNA"/>
</dbReference>
<keyword evidence="6" id="KW-0175">Coiled coil</keyword>
<evidence type="ECO:0000256" key="5">
    <source>
        <dbReference type="PROSITE-ProRule" id="PRU00309"/>
    </source>
</evidence>
<dbReference type="Pfam" id="PF05485">
    <property type="entry name" value="THAP"/>
    <property type="match status" value="1"/>
</dbReference>